<dbReference type="Pfam" id="PF13302">
    <property type="entry name" value="Acetyltransf_3"/>
    <property type="match status" value="1"/>
</dbReference>
<name>A0A7W5YDX1_9BACT</name>
<evidence type="ECO:0000259" key="1">
    <source>
        <dbReference type="PROSITE" id="PS51186"/>
    </source>
</evidence>
<organism evidence="2 3">
    <name type="scientific">Alloprevotella rava</name>
    <dbReference type="NCBI Taxonomy" id="671218"/>
    <lineage>
        <taxon>Bacteria</taxon>
        <taxon>Pseudomonadati</taxon>
        <taxon>Bacteroidota</taxon>
        <taxon>Bacteroidia</taxon>
        <taxon>Bacteroidales</taxon>
        <taxon>Prevotellaceae</taxon>
        <taxon>Alloprevotella</taxon>
    </lineage>
</organism>
<evidence type="ECO:0000313" key="3">
    <source>
        <dbReference type="Proteomes" id="UP000541425"/>
    </source>
</evidence>
<dbReference type="PANTHER" id="PTHR43415:SF3">
    <property type="entry name" value="GNAT-FAMILY ACETYLTRANSFERASE"/>
    <property type="match status" value="1"/>
</dbReference>
<protein>
    <submittedName>
        <fullName evidence="2">Diamine N-acetyltransferase</fullName>
        <ecNumber evidence="2">2.3.1.57</ecNumber>
    </submittedName>
</protein>
<proteinExistence type="predicted"/>
<dbReference type="EMBL" id="JACICA010000004">
    <property type="protein sequence ID" value="MBB3702669.1"/>
    <property type="molecule type" value="Genomic_DNA"/>
</dbReference>
<dbReference type="PROSITE" id="PS51186">
    <property type="entry name" value="GNAT"/>
    <property type="match status" value="1"/>
</dbReference>
<dbReference type="RefSeq" id="WP_183696014.1">
    <property type="nucleotide sequence ID" value="NZ_JACICA010000004.1"/>
</dbReference>
<dbReference type="SUPFAM" id="SSF55729">
    <property type="entry name" value="Acyl-CoA N-acyltransferases (Nat)"/>
    <property type="match status" value="1"/>
</dbReference>
<feature type="domain" description="N-acetyltransferase" evidence="1">
    <location>
        <begin position="5"/>
        <end position="169"/>
    </location>
</feature>
<dbReference type="InterPro" id="IPR000182">
    <property type="entry name" value="GNAT_dom"/>
</dbReference>
<sequence length="169" mass="19141">MNDAIHLRAIEPEDLGFLYEIENDPSIWSVGTPTAPYSHYALKQYLENQPQDLFQTKQLRMIIEQNGKSVGILDLFNYNANDGRAEVGISILKSERGKGIATQALKKIEQHARRLLNLHQLYALVSTSANPGSSRVFEKSGYKNIATLPQWHFTNGTFEDISVFQLFLD</sequence>
<evidence type="ECO:0000313" key="2">
    <source>
        <dbReference type="EMBL" id="MBB3702669.1"/>
    </source>
</evidence>
<dbReference type="GO" id="GO:0004145">
    <property type="term" value="F:diamine N-acetyltransferase activity"/>
    <property type="evidence" value="ECO:0007669"/>
    <property type="project" value="UniProtKB-EC"/>
</dbReference>
<comment type="caution">
    <text evidence="2">The sequence shown here is derived from an EMBL/GenBank/DDBJ whole genome shotgun (WGS) entry which is preliminary data.</text>
</comment>
<reference evidence="2 3" key="1">
    <citation type="submission" date="2020-08" db="EMBL/GenBank/DDBJ databases">
        <title>Genomic Encyclopedia of Type Strains, Phase IV (KMG-IV): sequencing the most valuable type-strain genomes for metagenomic binning, comparative biology and taxonomic classification.</title>
        <authorList>
            <person name="Goeker M."/>
        </authorList>
    </citation>
    <scope>NUCLEOTIDE SEQUENCE [LARGE SCALE GENOMIC DNA]</scope>
    <source>
        <strain evidence="2 3">DSM 22548</strain>
    </source>
</reference>
<dbReference type="Proteomes" id="UP000541425">
    <property type="component" value="Unassembled WGS sequence"/>
</dbReference>
<gene>
    <name evidence="2" type="ORF">FHS60_001132</name>
</gene>
<dbReference type="EC" id="2.3.1.57" evidence="2"/>
<dbReference type="CDD" id="cd04301">
    <property type="entry name" value="NAT_SF"/>
    <property type="match status" value="1"/>
</dbReference>
<accession>A0A7W5YDX1</accession>
<keyword evidence="2" id="KW-0012">Acyltransferase</keyword>
<dbReference type="AlphaFoldDB" id="A0A7W5YDX1"/>
<keyword evidence="2" id="KW-0808">Transferase</keyword>
<dbReference type="PANTHER" id="PTHR43415">
    <property type="entry name" value="SPERMIDINE N(1)-ACETYLTRANSFERASE"/>
    <property type="match status" value="1"/>
</dbReference>
<dbReference type="Gene3D" id="3.40.630.30">
    <property type="match status" value="1"/>
</dbReference>
<dbReference type="InterPro" id="IPR016181">
    <property type="entry name" value="Acyl_CoA_acyltransferase"/>
</dbReference>